<dbReference type="Pfam" id="PF03099">
    <property type="entry name" value="BPL_LplA_LipB"/>
    <property type="match status" value="1"/>
</dbReference>
<evidence type="ECO:0000313" key="5">
    <source>
        <dbReference type="EMBL" id="WIA20787.1"/>
    </source>
</evidence>
<dbReference type="NCBIfam" id="TIGR00121">
    <property type="entry name" value="birA_ligase"/>
    <property type="match status" value="1"/>
</dbReference>
<sequence>MSCSTAITVAFKSPAQQQEFASFKLADGLDVSISQLPVEATAAAAAGQASSTGADSSSSSGSSSSCFRQQEFFKHLTSRRMGHTLLTTASIPSTQEFMRAHSMVLPEGAVLVADQQSRGKGRGGNVWTSPDGCLMFTALRRLQVPGTQAAFINYVVCLAVVRGIKQATQHLVQGGLDVQIKWPNDIYYSGVKIGGALIHTTWTASKFSVLTGIGLNVSNSQPTTCLDDVIASLQQQQQQQQPAAKVNKEQLLAAVLTHLEACFDEFETQGFAPLEPQYLASWMHSNQQVELEEGFAEPAGSSGLGGGSDAAQQQQQQQQQQQRVTLKIVGLSPFGFLLAVDAAGQRFELTPDGNSLDMMQGLIRKKLN</sequence>
<dbReference type="Proteomes" id="UP001244341">
    <property type="component" value="Chromosome 12b"/>
</dbReference>
<dbReference type="PANTHER" id="PTHR12835:SF5">
    <property type="entry name" value="BIOTIN--PROTEIN LIGASE"/>
    <property type="match status" value="1"/>
</dbReference>
<feature type="domain" description="BPL/LPL catalytic" evidence="4">
    <location>
        <begin position="70"/>
        <end position="267"/>
    </location>
</feature>
<dbReference type="PANTHER" id="PTHR12835">
    <property type="entry name" value="BIOTIN PROTEIN LIGASE"/>
    <property type="match status" value="1"/>
</dbReference>
<keyword evidence="6" id="KW-1185">Reference proteome</keyword>
<evidence type="ECO:0000313" key="6">
    <source>
        <dbReference type="Proteomes" id="UP001244341"/>
    </source>
</evidence>
<dbReference type="EMBL" id="CP126219">
    <property type="protein sequence ID" value="WIA20787.1"/>
    <property type="molecule type" value="Genomic_DNA"/>
</dbReference>
<evidence type="ECO:0000256" key="2">
    <source>
        <dbReference type="ARBA" id="ARBA00022598"/>
    </source>
</evidence>
<dbReference type="SUPFAM" id="SSF55681">
    <property type="entry name" value="Class II aaRS and biotin synthetases"/>
    <property type="match status" value="1"/>
</dbReference>
<dbReference type="InterPro" id="IPR004408">
    <property type="entry name" value="Biotin_CoA_COase_ligase"/>
</dbReference>
<protein>
    <recommendedName>
        <fullName evidence="4">BPL/LPL catalytic domain-containing protein</fullName>
    </recommendedName>
</protein>
<organism evidence="5 6">
    <name type="scientific">Tetradesmus obliquus</name>
    <name type="common">Green alga</name>
    <name type="synonym">Acutodesmus obliquus</name>
    <dbReference type="NCBI Taxonomy" id="3088"/>
    <lineage>
        <taxon>Eukaryota</taxon>
        <taxon>Viridiplantae</taxon>
        <taxon>Chlorophyta</taxon>
        <taxon>core chlorophytes</taxon>
        <taxon>Chlorophyceae</taxon>
        <taxon>CS clade</taxon>
        <taxon>Sphaeropleales</taxon>
        <taxon>Scenedesmaceae</taxon>
        <taxon>Tetradesmus</taxon>
    </lineage>
</organism>
<evidence type="ECO:0000256" key="1">
    <source>
        <dbReference type="ARBA" id="ARBA00009934"/>
    </source>
</evidence>
<proteinExistence type="inferred from homology"/>
<gene>
    <name evidence="5" type="ORF">OEZ85_005148</name>
</gene>
<accession>A0ABY8UHR3</accession>
<evidence type="ECO:0000259" key="4">
    <source>
        <dbReference type="PROSITE" id="PS51733"/>
    </source>
</evidence>
<comment type="similarity">
    <text evidence="1">Belongs to the biotin--protein ligase family.</text>
</comment>
<dbReference type="InterPro" id="IPR004143">
    <property type="entry name" value="BPL_LPL_catalytic"/>
</dbReference>
<reference evidence="5 6" key="1">
    <citation type="submission" date="2023-05" db="EMBL/GenBank/DDBJ databases">
        <title>A 100% complete, gapless, phased diploid assembly of the Scenedesmus obliquus UTEX 3031 genome.</title>
        <authorList>
            <person name="Biondi T.C."/>
            <person name="Hanschen E.R."/>
            <person name="Kwon T."/>
            <person name="Eng W."/>
            <person name="Kruse C.P.S."/>
            <person name="Koehler S.I."/>
            <person name="Kunde Y."/>
            <person name="Gleasner C.D."/>
            <person name="You Mak K.T."/>
            <person name="Polle J."/>
            <person name="Hovde B.T."/>
            <person name="Starkenburg S.R."/>
        </authorList>
    </citation>
    <scope>NUCLEOTIDE SEQUENCE [LARGE SCALE GENOMIC DNA]</scope>
    <source>
        <strain evidence="5 6">DOE0152z</strain>
    </source>
</reference>
<dbReference type="PROSITE" id="PS51733">
    <property type="entry name" value="BPL_LPL_CATALYTIC"/>
    <property type="match status" value="1"/>
</dbReference>
<dbReference type="CDD" id="cd16442">
    <property type="entry name" value="BPL"/>
    <property type="match status" value="1"/>
</dbReference>
<dbReference type="InterPro" id="IPR045864">
    <property type="entry name" value="aa-tRNA-synth_II/BPL/LPL"/>
</dbReference>
<name>A0ABY8UHR3_TETOB</name>
<keyword evidence="2" id="KW-0436">Ligase</keyword>
<feature type="region of interest" description="Disordered" evidence="3">
    <location>
        <begin position="297"/>
        <end position="317"/>
    </location>
</feature>
<evidence type="ECO:0000256" key="3">
    <source>
        <dbReference type="SAM" id="MobiDB-lite"/>
    </source>
</evidence>
<dbReference type="Gene3D" id="3.30.930.10">
    <property type="entry name" value="Bira Bifunctional Protein, Domain 2"/>
    <property type="match status" value="1"/>
</dbReference>